<sequence length="62" mass="6825">MVDLRVAIEAVLEFVDLMYGPEYSALARQLQENSNLCTCAAGKALLVHDCGLLIRCVVRVTE</sequence>
<dbReference type="Proteomes" id="UP000006281">
    <property type="component" value="Chromosome"/>
</dbReference>
<dbReference type="EMBL" id="HE804045">
    <property type="protein sequence ID" value="CCH30669.1"/>
    <property type="molecule type" value="Genomic_DNA"/>
</dbReference>
<dbReference type="KEGG" id="sesp:BN6_33670"/>
<dbReference type="HOGENOM" id="CLU_2901537_0_0_11"/>
<protein>
    <submittedName>
        <fullName evidence="1">Uncharacterized protein</fullName>
    </submittedName>
</protein>
<dbReference type="AlphaFoldDB" id="K0K1D9"/>
<evidence type="ECO:0000313" key="1">
    <source>
        <dbReference type="EMBL" id="CCH30669.1"/>
    </source>
</evidence>
<reference evidence="1 2" key="1">
    <citation type="journal article" date="2012" name="BMC Genomics">
        <title>Complete genome sequence of Saccharothrix espanaensis DSM 44229T and comparison to the other completely sequenced Pseudonocardiaceae.</title>
        <authorList>
            <person name="Strobel T."/>
            <person name="Al-Dilaimi A."/>
            <person name="Blom J."/>
            <person name="Gessner A."/>
            <person name="Kalinowski J."/>
            <person name="Luzhetska M."/>
            <person name="Puhler A."/>
            <person name="Szczepanowski R."/>
            <person name="Bechthold A."/>
            <person name="Ruckert C."/>
        </authorList>
    </citation>
    <scope>NUCLEOTIDE SEQUENCE [LARGE SCALE GENOMIC DNA]</scope>
    <source>
        <strain evidence="2">ATCC 51144 / DSM 44229 / JCM 9112 / NBRC 15066 / NRRL 15764</strain>
    </source>
</reference>
<evidence type="ECO:0000313" key="2">
    <source>
        <dbReference type="Proteomes" id="UP000006281"/>
    </source>
</evidence>
<gene>
    <name evidence="1" type="ordered locus">BN6_33670</name>
</gene>
<accession>K0K1D9</accession>
<keyword evidence="2" id="KW-1185">Reference proteome</keyword>
<organism evidence="1 2">
    <name type="scientific">Saccharothrix espanaensis (strain ATCC 51144 / DSM 44229 / JCM 9112 / NBRC 15066 / NRRL 15764)</name>
    <dbReference type="NCBI Taxonomy" id="1179773"/>
    <lineage>
        <taxon>Bacteria</taxon>
        <taxon>Bacillati</taxon>
        <taxon>Actinomycetota</taxon>
        <taxon>Actinomycetes</taxon>
        <taxon>Pseudonocardiales</taxon>
        <taxon>Pseudonocardiaceae</taxon>
        <taxon>Saccharothrix</taxon>
    </lineage>
</organism>
<proteinExistence type="predicted"/>
<name>K0K1D9_SACES</name>